<name>A0AA38IBW5_9CUCU</name>
<feature type="transmembrane region" description="Helical" evidence="8">
    <location>
        <begin position="248"/>
        <end position="270"/>
    </location>
</feature>
<evidence type="ECO:0000259" key="9">
    <source>
        <dbReference type="PROSITE" id="PS50850"/>
    </source>
</evidence>
<gene>
    <name evidence="10" type="ORF">Zmor_017135</name>
</gene>
<sequence>MNSESKKWPQFLVVITATIAVFTTGLHTGWPAPSLPKLLSDEYPFDVTNEEASYITIIGSLGNFFGSFVGNIFLDKIGRRKTILMIALPQLVSLLCIILSYQVMELLYVGRFMGGIGEGMTITVILLYIGEIAEPTIRGTLATLVSITWYSGVLFVNIVGSYLSIRDTAITFIALPVLFVLLFYKMPESPYYLLMNNDEEQAERALKFLRRQSDVTQELTKLKLDVNRQMSERGTFKDIFTIDSNRRAFFVTVGARFFQLATGVASFNLYLQLLLKEATHTLDPDVGSTIVLLIQLIMTVCSTFIIDKWGRKPLLLFSSTGCFINLAVQSVFFILKERTAVDVSVVDWFPLVMMFLHIFLYSIGLGVVVSVLTSEMFSASIKAKLICLVNACYALLTLVYTKYYQFTADEFGLVVPFLSFAVLTFVGVLFIWFVVPETKGKSLEEIQQKLKGRGRRTENTVI</sequence>
<feature type="transmembrane region" description="Helical" evidence="8">
    <location>
        <begin position="314"/>
        <end position="336"/>
    </location>
</feature>
<keyword evidence="3" id="KW-1003">Cell membrane</keyword>
<dbReference type="AlphaFoldDB" id="A0AA38IBW5"/>
<evidence type="ECO:0000313" key="11">
    <source>
        <dbReference type="Proteomes" id="UP001168821"/>
    </source>
</evidence>
<dbReference type="GO" id="GO:0005886">
    <property type="term" value="C:plasma membrane"/>
    <property type="evidence" value="ECO:0007669"/>
    <property type="project" value="UniProtKB-SubCell"/>
</dbReference>
<keyword evidence="6 8" id="KW-1133">Transmembrane helix</keyword>
<reference evidence="10" key="1">
    <citation type="journal article" date="2023" name="G3 (Bethesda)">
        <title>Whole genome assemblies of Zophobas morio and Tenebrio molitor.</title>
        <authorList>
            <person name="Kaur S."/>
            <person name="Stinson S.A."/>
            <person name="diCenzo G.C."/>
        </authorList>
    </citation>
    <scope>NUCLEOTIDE SEQUENCE</scope>
    <source>
        <strain evidence="10">QUZm001</strain>
    </source>
</reference>
<feature type="transmembrane region" description="Helical" evidence="8">
    <location>
        <begin position="348"/>
        <end position="373"/>
    </location>
</feature>
<dbReference type="GO" id="GO:0022857">
    <property type="term" value="F:transmembrane transporter activity"/>
    <property type="evidence" value="ECO:0007669"/>
    <property type="project" value="InterPro"/>
</dbReference>
<dbReference type="InterPro" id="IPR005828">
    <property type="entry name" value="MFS_sugar_transport-like"/>
</dbReference>
<feature type="transmembrane region" description="Helical" evidence="8">
    <location>
        <begin position="141"/>
        <end position="163"/>
    </location>
</feature>
<keyword evidence="4" id="KW-0762">Sugar transport</keyword>
<keyword evidence="5 8" id="KW-0812">Transmembrane</keyword>
<dbReference type="PROSITE" id="PS50850">
    <property type="entry name" value="MFS"/>
    <property type="match status" value="1"/>
</dbReference>
<feature type="transmembrane region" description="Helical" evidence="8">
    <location>
        <begin position="169"/>
        <end position="186"/>
    </location>
</feature>
<accession>A0AA38IBW5</accession>
<feature type="domain" description="Major facilitator superfamily (MFS) profile" evidence="9">
    <location>
        <begin position="13"/>
        <end position="439"/>
    </location>
</feature>
<protein>
    <recommendedName>
        <fullName evidence="9">Major facilitator superfamily (MFS) profile domain-containing protein</fullName>
    </recommendedName>
</protein>
<dbReference type="InterPro" id="IPR050549">
    <property type="entry name" value="MFS_Trehalose_Transporter"/>
</dbReference>
<comment type="caution">
    <text evidence="10">The sequence shown here is derived from an EMBL/GenBank/DDBJ whole genome shotgun (WGS) entry which is preliminary data.</text>
</comment>
<dbReference type="Pfam" id="PF00083">
    <property type="entry name" value="Sugar_tr"/>
    <property type="match status" value="1"/>
</dbReference>
<evidence type="ECO:0000256" key="8">
    <source>
        <dbReference type="SAM" id="Phobius"/>
    </source>
</evidence>
<dbReference type="PANTHER" id="PTHR48021:SF46">
    <property type="entry name" value="MAJOR FACILITATOR SUPERFAMILY (MFS) PROFILE DOMAIN-CONTAINING PROTEIN"/>
    <property type="match status" value="1"/>
</dbReference>
<dbReference type="FunFam" id="1.20.1250.20:FF:000218">
    <property type="entry name" value="facilitated trehalose transporter Tret1"/>
    <property type="match status" value="1"/>
</dbReference>
<dbReference type="Gene3D" id="1.20.1250.20">
    <property type="entry name" value="MFS general substrate transporter like domains"/>
    <property type="match status" value="1"/>
</dbReference>
<proteinExistence type="predicted"/>
<feature type="transmembrane region" description="Helical" evidence="8">
    <location>
        <begin position="52"/>
        <end position="74"/>
    </location>
</feature>
<evidence type="ECO:0000256" key="1">
    <source>
        <dbReference type="ARBA" id="ARBA00004651"/>
    </source>
</evidence>
<feature type="transmembrane region" description="Helical" evidence="8">
    <location>
        <begin position="385"/>
        <end position="405"/>
    </location>
</feature>
<feature type="transmembrane region" description="Helical" evidence="8">
    <location>
        <begin position="290"/>
        <end position="307"/>
    </location>
</feature>
<evidence type="ECO:0000256" key="3">
    <source>
        <dbReference type="ARBA" id="ARBA00022475"/>
    </source>
</evidence>
<feature type="transmembrane region" description="Helical" evidence="8">
    <location>
        <begin position="12"/>
        <end position="32"/>
    </location>
</feature>
<dbReference type="PANTHER" id="PTHR48021">
    <property type="match status" value="1"/>
</dbReference>
<keyword evidence="2" id="KW-0813">Transport</keyword>
<evidence type="ECO:0000256" key="5">
    <source>
        <dbReference type="ARBA" id="ARBA00022692"/>
    </source>
</evidence>
<evidence type="ECO:0000313" key="10">
    <source>
        <dbReference type="EMBL" id="KAJ3651074.1"/>
    </source>
</evidence>
<dbReference type="EMBL" id="JALNTZ010000005">
    <property type="protein sequence ID" value="KAJ3651074.1"/>
    <property type="molecule type" value="Genomic_DNA"/>
</dbReference>
<dbReference type="InterPro" id="IPR005829">
    <property type="entry name" value="Sugar_transporter_CS"/>
</dbReference>
<dbReference type="InterPro" id="IPR036259">
    <property type="entry name" value="MFS_trans_sf"/>
</dbReference>
<organism evidence="10 11">
    <name type="scientific">Zophobas morio</name>
    <dbReference type="NCBI Taxonomy" id="2755281"/>
    <lineage>
        <taxon>Eukaryota</taxon>
        <taxon>Metazoa</taxon>
        <taxon>Ecdysozoa</taxon>
        <taxon>Arthropoda</taxon>
        <taxon>Hexapoda</taxon>
        <taxon>Insecta</taxon>
        <taxon>Pterygota</taxon>
        <taxon>Neoptera</taxon>
        <taxon>Endopterygota</taxon>
        <taxon>Coleoptera</taxon>
        <taxon>Polyphaga</taxon>
        <taxon>Cucujiformia</taxon>
        <taxon>Tenebrionidae</taxon>
        <taxon>Zophobas</taxon>
    </lineage>
</organism>
<comment type="subcellular location">
    <subcellularLocation>
        <location evidence="1">Cell membrane</location>
        <topology evidence="1">Multi-pass membrane protein</topology>
    </subcellularLocation>
</comment>
<keyword evidence="7 8" id="KW-0472">Membrane</keyword>
<dbReference type="Proteomes" id="UP001168821">
    <property type="component" value="Unassembled WGS sequence"/>
</dbReference>
<evidence type="ECO:0000256" key="2">
    <source>
        <dbReference type="ARBA" id="ARBA00022448"/>
    </source>
</evidence>
<dbReference type="InterPro" id="IPR020846">
    <property type="entry name" value="MFS_dom"/>
</dbReference>
<dbReference type="SUPFAM" id="SSF103473">
    <property type="entry name" value="MFS general substrate transporter"/>
    <property type="match status" value="1"/>
</dbReference>
<keyword evidence="11" id="KW-1185">Reference proteome</keyword>
<feature type="transmembrane region" description="Helical" evidence="8">
    <location>
        <begin position="411"/>
        <end position="435"/>
    </location>
</feature>
<dbReference type="PROSITE" id="PS00217">
    <property type="entry name" value="SUGAR_TRANSPORT_2"/>
    <property type="match status" value="1"/>
</dbReference>
<evidence type="ECO:0000256" key="7">
    <source>
        <dbReference type="ARBA" id="ARBA00023136"/>
    </source>
</evidence>
<evidence type="ECO:0000256" key="6">
    <source>
        <dbReference type="ARBA" id="ARBA00022989"/>
    </source>
</evidence>
<feature type="transmembrane region" description="Helical" evidence="8">
    <location>
        <begin position="108"/>
        <end position="129"/>
    </location>
</feature>
<evidence type="ECO:0000256" key="4">
    <source>
        <dbReference type="ARBA" id="ARBA00022597"/>
    </source>
</evidence>
<feature type="transmembrane region" description="Helical" evidence="8">
    <location>
        <begin position="83"/>
        <end position="102"/>
    </location>
</feature>